<organism evidence="3 4">
    <name type="scientific">Insolitispirillum peregrinum</name>
    <dbReference type="NCBI Taxonomy" id="80876"/>
    <lineage>
        <taxon>Bacteria</taxon>
        <taxon>Pseudomonadati</taxon>
        <taxon>Pseudomonadota</taxon>
        <taxon>Alphaproteobacteria</taxon>
        <taxon>Rhodospirillales</taxon>
        <taxon>Novispirillaceae</taxon>
        <taxon>Insolitispirillum</taxon>
    </lineage>
</organism>
<protein>
    <submittedName>
        <fullName evidence="3">Cell division protein FtsL</fullName>
    </submittedName>
</protein>
<dbReference type="AlphaFoldDB" id="A0A1N7LPC3"/>
<reference evidence="3 4" key="1">
    <citation type="submission" date="2017-01" db="EMBL/GenBank/DDBJ databases">
        <authorList>
            <person name="Mah S.A."/>
            <person name="Swanson W.J."/>
            <person name="Moy G.W."/>
            <person name="Vacquier V.D."/>
        </authorList>
    </citation>
    <scope>NUCLEOTIDE SEQUENCE [LARGE SCALE GENOMIC DNA]</scope>
    <source>
        <strain evidence="3 4">DSM 11589</strain>
    </source>
</reference>
<dbReference type="Proteomes" id="UP000185678">
    <property type="component" value="Unassembled WGS sequence"/>
</dbReference>
<accession>A0A1N7LPC3</accession>
<proteinExistence type="predicted"/>
<dbReference type="EMBL" id="FTOA01000003">
    <property type="protein sequence ID" value="SIS75715.1"/>
    <property type="molecule type" value="Genomic_DNA"/>
</dbReference>
<keyword evidence="1" id="KW-0175">Coiled coil</keyword>
<name>A0A1N7LPC3_9PROT</name>
<feature type="coiled-coil region" evidence="1">
    <location>
        <begin position="20"/>
        <end position="54"/>
    </location>
</feature>
<gene>
    <name evidence="3" type="ORF">SAMN05421779_103470</name>
</gene>
<keyword evidence="3" id="KW-0132">Cell division</keyword>
<dbReference type="OrthoDB" id="7165680at2"/>
<dbReference type="STRING" id="80876.SAMN05421779_103470"/>
<dbReference type="GO" id="GO:0051301">
    <property type="term" value="P:cell division"/>
    <property type="evidence" value="ECO:0007669"/>
    <property type="project" value="UniProtKB-KW"/>
</dbReference>
<evidence type="ECO:0000256" key="1">
    <source>
        <dbReference type="SAM" id="Coils"/>
    </source>
</evidence>
<sequence length="124" mass="13802">MVRGMTILWAVLALLAGISLFLLKHDVQTKEDQLARLNRKIKADQTAIHVLQAEWTFLNNPDRLRDLAARHLPDLRPMTSDQVLPMDAIPMRGSASPGRTVLSQSSRAPASLPAPEYVSARPQR</sequence>
<evidence type="ECO:0000256" key="2">
    <source>
        <dbReference type="SAM" id="MobiDB-lite"/>
    </source>
</evidence>
<evidence type="ECO:0000313" key="3">
    <source>
        <dbReference type="EMBL" id="SIS75715.1"/>
    </source>
</evidence>
<dbReference type="RefSeq" id="WP_076400175.1">
    <property type="nucleotide sequence ID" value="NZ_FTOA01000003.1"/>
</dbReference>
<feature type="region of interest" description="Disordered" evidence="2">
    <location>
        <begin position="88"/>
        <end position="124"/>
    </location>
</feature>
<keyword evidence="3" id="KW-0131">Cell cycle</keyword>
<evidence type="ECO:0000313" key="4">
    <source>
        <dbReference type="Proteomes" id="UP000185678"/>
    </source>
</evidence>
<keyword evidence="4" id="KW-1185">Reference proteome</keyword>